<keyword evidence="1" id="KW-0378">Hydrolase</keyword>
<proteinExistence type="predicted"/>
<dbReference type="InterPro" id="IPR050300">
    <property type="entry name" value="GDXG_lipolytic_enzyme"/>
</dbReference>
<dbReference type="PANTHER" id="PTHR48081">
    <property type="entry name" value="AB HYDROLASE SUPERFAMILY PROTEIN C4A8.06C"/>
    <property type="match status" value="1"/>
</dbReference>
<dbReference type="Gene3D" id="3.40.50.1820">
    <property type="entry name" value="alpha/beta hydrolase"/>
    <property type="match status" value="1"/>
</dbReference>
<dbReference type="AlphaFoldDB" id="A0A7S4V3P8"/>
<protein>
    <recommendedName>
        <fullName evidence="3">BD-FAE-like domain-containing protein</fullName>
    </recommendedName>
</protein>
<organism evidence="4">
    <name type="scientific">Ditylum brightwellii</name>
    <dbReference type="NCBI Taxonomy" id="49249"/>
    <lineage>
        <taxon>Eukaryota</taxon>
        <taxon>Sar</taxon>
        <taxon>Stramenopiles</taxon>
        <taxon>Ochrophyta</taxon>
        <taxon>Bacillariophyta</taxon>
        <taxon>Mediophyceae</taxon>
        <taxon>Lithodesmiophycidae</taxon>
        <taxon>Lithodesmiales</taxon>
        <taxon>Lithodesmiaceae</taxon>
        <taxon>Ditylum</taxon>
    </lineage>
</organism>
<evidence type="ECO:0000256" key="1">
    <source>
        <dbReference type="ARBA" id="ARBA00022801"/>
    </source>
</evidence>
<feature type="region of interest" description="Disordered" evidence="2">
    <location>
        <begin position="327"/>
        <end position="358"/>
    </location>
</feature>
<evidence type="ECO:0000313" key="4">
    <source>
        <dbReference type="EMBL" id="CAE4587814.1"/>
    </source>
</evidence>
<reference evidence="4" key="1">
    <citation type="submission" date="2021-01" db="EMBL/GenBank/DDBJ databases">
        <authorList>
            <person name="Corre E."/>
            <person name="Pelletier E."/>
            <person name="Niang G."/>
            <person name="Scheremetjew M."/>
            <person name="Finn R."/>
            <person name="Kale V."/>
            <person name="Holt S."/>
            <person name="Cochrane G."/>
            <person name="Meng A."/>
            <person name="Brown T."/>
            <person name="Cohen L."/>
        </authorList>
    </citation>
    <scope>NUCLEOTIDE SEQUENCE</scope>
    <source>
        <strain evidence="4">GSO104</strain>
    </source>
</reference>
<dbReference type="InterPro" id="IPR049492">
    <property type="entry name" value="BD-FAE-like_dom"/>
</dbReference>
<evidence type="ECO:0000256" key="2">
    <source>
        <dbReference type="SAM" id="MobiDB-lite"/>
    </source>
</evidence>
<name>A0A7S4V3P8_9STRA</name>
<dbReference type="InterPro" id="IPR029058">
    <property type="entry name" value="AB_hydrolase_fold"/>
</dbReference>
<dbReference type="PANTHER" id="PTHR48081:SF33">
    <property type="entry name" value="KYNURENINE FORMAMIDASE"/>
    <property type="match status" value="1"/>
</dbReference>
<feature type="compositionally biased region" description="Basic and acidic residues" evidence="2">
    <location>
        <begin position="91"/>
        <end position="108"/>
    </location>
</feature>
<dbReference type="GO" id="GO:0016787">
    <property type="term" value="F:hydrolase activity"/>
    <property type="evidence" value="ECO:0007669"/>
    <property type="project" value="UniProtKB-KW"/>
</dbReference>
<accession>A0A7S4V3P8</accession>
<feature type="domain" description="BD-FAE-like" evidence="3">
    <location>
        <begin position="111"/>
        <end position="208"/>
    </location>
</feature>
<dbReference type="SUPFAM" id="SSF53474">
    <property type="entry name" value="alpha/beta-Hydrolases"/>
    <property type="match status" value="1"/>
</dbReference>
<feature type="compositionally biased region" description="Low complexity" evidence="2">
    <location>
        <begin position="339"/>
        <end position="350"/>
    </location>
</feature>
<evidence type="ECO:0000259" key="3">
    <source>
        <dbReference type="Pfam" id="PF20434"/>
    </source>
</evidence>
<feature type="region of interest" description="Disordered" evidence="2">
    <location>
        <begin position="91"/>
        <end position="112"/>
    </location>
</feature>
<dbReference type="EMBL" id="HBNS01005940">
    <property type="protein sequence ID" value="CAE4587814.1"/>
    <property type="molecule type" value="Transcribed_RNA"/>
</dbReference>
<sequence>MISDCATARVTGPNAISKLIFPAFISKLVSSGATWGSKCPSTHDVDDVDDVDGIPPSPFVRTLSGVKYGDESTKQSLDLYYPEDYASRHLGVRDETKDGTDKRDDGSEHPSQLPVFIHIHGGGWSRGDKNNRFYGVPSVCRTMASAGCLSIAVGYRLGEYPRFVEDACLGIRWIYDNVSKLGGDKQNMFLAGHSAGGHIASLIMVRHETFLQQPHSIPPDFLRGMILLSGVYDLFEPMKKASIDVKNKWYKLAYVRPAFGTDAQLLLENSPLLLLDPDAKNGLETNALEEKVELIDSPLLDKIKSVGLGGLGAVASLPKKVVKKRLKDAGENNNDDDTNGNSNDDISSNSDIKHKECENREVVETNDIEDVKNKGKSDGCDVFMVNTALPPTLIMNASHDMGLELNGELMCNAMSKYTEVEYVRVPHTDHASLCWNKEAAEKMKKFVQSHLCSPDKEGKVGD</sequence>
<dbReference type="Pfam" id="PF20434">
    <property type="entry name" value="BD-FAE"/>
    <property type="match status" value="1"/>
</dbReference>
<gene>
    <name evidence="4" type="ORF">DBRI00130_LOCUS4830</name>
</gene>